<feature type="domain" description="Glycosyltransferase subfamily 4-like N-terminal" evidence="3">
    <location>
        <begin position="17"/>
        <end position="173"/>
    </location>
</feature>
<protein>
    <recommendedName>
        <fullName evidence="6">Glycosyl transferase family 1</fullName>
    </recommendedName>
</protein>
<sequence>MLIGIDASRANKEQKTGVEWYSYHLIEQFKRLDKDNRYFLYTNKPLDGALKNCPPNFTERVLGWFLPRTWTLARLSLEMKFSKKIPDVLFVPAHTIPLFNPKKSVVTVHDIGFEHLPAAYHWANKFYHKFIIHFIKSFATRIIAVSRFTKEDLVKTYEIPEEKISVVYNGYDSEGYKPVVDAAARLKIKYGFDFPFVLFIGRLEGKKNICRLVEAFIAFKQKYPMDKRKLILVGKSGIDKELDKAKEKIAFTGSQGEVIFPGWVAQEDLPLFLSAADVFFFPSLFEGFGIPVVEAMACGCPVICSKTTSLPEVTGEAALMFDPLNVAEMAARLEQVLLNESVAESLREKGFQRAKDFSWEKCAAETWQILVG</sequence>
<organism evidence="4 5">
    <name type="scientific">Candidatus Falkowbacteria bacterium RIFOXYC2_FULL_48_21</name>
    <dbReference type="NCBI Taxonomy" id="1798005"/>
    <lineage>
        <taxon>Bacteria</taxon>
        <taxon>Candidatus Falkowiibacteriota</taxon>
    </lineage>
</organism>
<proteinExistence type="predicted"/>
<keyword evidence="1" id="KW-0808">Transferase</keyword>
<dbReference type="InterPro" id="IPR001296">
    <property type="entry name" value="Glyco_trans_1"/>
</dbReference>
<evidence type="ECO:0000259" key="3">
    <source>
        <dbReference type="Pfam" id="PF13439"/>
    </source>
</evidence>
<dbReference type="AlphaFoldDB" id="A0A1F5TB00"/>
<dbReference type="Gene3D" id="3.40.50.2000">
    <property type="entry name" value="Glycogen Phosphorylase B"/>
    <property type="match status" value="2"/>
</dbReference>
<dbReference type="SUPFAM" id="SSF53756">
    <property type="entry name" value="UDP-Glycosyltransferase/glycogen phosphorylase"/>
    <property type="match status" value="1"/>
</dbReference>
<dbReference type="Pfam" id="PF13439">
    <property type="entry name" value="Glyco_transf_4"/>
    <property type="match status" value="1"/>
</dbReference>
<dbReference type="Pfam" id="PF00534">
    <property type="entry name" value="Glycos_transf_1"/>
    <property type="match status" value="1"/>
</dbReference>
<dbReference type="InterPro" id="IPR028098">
    <property type="entry name" value="Glyco_trans_4-like_N"/>
</dbReference>
<evidence type="ECO:0000259" key="2">
    <source>
        <dbReference type="Pfam" id="PF00534"/>
    </source>
</evidence>
<name>A0A1F5TB00_9BACT</name>
<dbReference type="GO" id="GO:0016757">
    <property type="term" value="F:glycosyltransferase activity"/>
    <property type="evidence" value="ECO:0007669"/>
    <property type="project" value="InterPro"/>
</dbReference>
<reference evidence="4 5" key="1">
    <citation type="journal article" date="2016" name="Nat. Commun.">
        <title>Thousands of microbial genomes shed light on interconnected biogeochemical processes in an aquifer system.</title>
        <authorList>
            <person name="Anantharaman K."/>
            <person name="Brown C.T."/>
            <person name="Hug L.A."/>
            <person name="Sharon I."/>
            <person name="Castelle C.J."/>
            <person name="Probst A.J."/>
            <person name="Thomas B.C."/>
            <person name="Singh A."/>
            <person name="Wilkins M.J."/>
            <person name="Karaoz U."/>
            <person name="Brodie E.L."/>
            <person name="Williams K.H."/>
            <person name="Hubbard S.S."/>
            <person name="Banfield J.F."/>
        </authorList>
    </citation>
    <scope>NUCLEOTIDE SEQUENCE [LARGE SCALE GENOMIC DNA]</scope>
</reference>
<evidence type="ECO:0000313" key="5">
    <source>
        <dbReference type="Proteomes" id="UP000178656"/>
    </source>
</evidence>
<dbReference type="GO" id="GO:0009103">
    <property type="term" value="P:lipopolysaccharide biosynthetic process"/>
    <property type="evidence" value="ECO:0007669"/>
    <property type="project" value="TreeGrafter"/>
</dbReference>
<feature type="domain" description="Glycosyl transferase family 1" evidence="2">
    <location>
        <begin position="194"/>
        <end position="352"/>
    </location>
</feature>
<dbReference type="EMBL" id="MFGM01000047">
    <property type="protein sequence ID" value="OGF35631.1"/>
    <property type="molecule type" value="Genomic_DNA"/>
</dbReference>
<evidence type="ECO:0000313" key="4">
    <source>
        <dbReference type="EMBL" id="OGF35631.1"/>
    </source>
</evidence>
<accession>A0A1F5TB00</accession>
<dbReference type="PANTHER" id="PTHR46401">
    <property type="entry name" value="GLYCOSYLTRANSFERASE WBBK-RELATED"/>
    <property type="match status" value="1"/>
</dbReference>
<evidence type="ECO:0000256" key="1">
    <source>
        <dbReference type="ARBA" id="ARBA00022679"/>
    </source>
</evidence>
<gene>
    <name evidence="4" type="ORF">A2482_03515</name>
</gene>
<comment type="caution">
    <text evidence="4">The sequence shown here is derived from an EMBL/GenBank/DDBJ whole genome shotgun (WGS) entry which is preliminary data.</text>
</comment>
<evidence type="ECO:0008006" key="6">
    <source>
        <dbReference type="Google" id="ProtNLM"/>
    </source>
</evidence>
<dbReference type="PANTHER" id="PTHR46401:SF2">
    <property type="entry name" value="GLYCOSYLTRANSFERASE WBBK-RELATED"/>
    <property type="match status" value="1"/>
</dbReference>
<dbReference type="Proteomes" id="UP000178656">
    <property type="component" value="Unassembled WGS sequence"/>
</dbReference>
<dbReference type="FunFam" id="3.40.50.2000:FF:000119">
    <property type="entry name" value="Glycosyl transferase group 1"/>
    <property type="match status" value="1"/>
</dbReference>
<dbReference type="CDD" id="cd03809">
    <property type="entry name" value="GT4_MtfB-like"/>
    <property type="match status" value="1"/>
</dbReference>